<name>F3NKB1_9ACTN</name>
<sequence>MSAGDVPRETWPVRRSAPSQPGAPSSRVYKGAFTLAPAWPH</sequence>
<dbReference type="AlphaFoldDB" id="F3NKB1"/>
<reference evidence="2 3" key="1">
    <citation type="journal article" date="2011" name="J. Bacteriol.">
        <title>Draft genome sequence of the marine bacterium Streptomyces griseoaurantiacus M045, which produces novel manumycin-type antibiotics with a pABA core component.</title>
        <authorList>
            <person name="Li F."/>
            <person name="Jiang P."/>
            <person name="Zheng H."/>
            <person name="Wang S."/>
            <person name="Zhao G."/>
            <person name="Qin S."/>
            <person name="Liu Z."/>
        </authorList>
    </citation>
    <scope>NUCLEOTIDE SEQUENCE [LARGE SCALE GENOMIC DNA]</scope>
    <source>
        <strain evidence="2 3">M045</strain>
    </source>
</reference>
<accession>F3NKB1</accession>
<evidence type="ECO:0000313" key="2">
    <source>
        <dbReference type="EMBL" id="EGG46070.1"/>
    </source>
</evidence>
<evidence type="ECO:0000256" key="1">
    <source>
        <dbReference type="SAM" id="MobiDB-lite"/>
    </source>
</evidence>
<protein>
    <submittedName>
        <fullName evidence="2">Uncharacterized protein</fullName>
    </submittedName>
</protein>
<feature type="compositionally biased region" description="Basic and acidic residues" evidence="1">
    <location>
        <begin position="1"/>
        <end position="12"/>
    </location>
</feature>
<proteinExistence type="predicted"/>
<evidence type="ECO:0000313" key="3">
    <source>
        <dbReference type="Proteomes" id="UP000003022"/>
    </source>
</evidence>
<organism evidence="2 3">
    <name type="scientific">Streptomyces griseoaurantiacus M045</name>
    <dbReference type="NCBI Taxonomy" id="996637"/>
    <lineage>
        <taxon>Bacteria</taxon>
        <taxon>Bacillati</taxon>
        <taxon>Actinomycetota</taxon>
        <taxon>Actinomycetes</taxon>
        <taxon>Kitasatosporales</taxon>
        <taxon>Streptomycetaceae</taxon>
        <taxon>Streptomyces</taxon>
        <taxon>Streptomyces aurantiacus group</taxon>
    </lineage>
</organism>
<dbReference type="STRING" id="996637.SGM_3575"/>
<dbReference type="Proteomes" id="UP000003022">
    <property type="component" value="Unassembled WGS sequence"/>
</dbReference>
<dbReference type="EMBL" id="AEYX01000038">
    <property type="protein sequence ID" value="EGG46070.1"/>
    <property type="molecule type" value="Genomic_DNA"/>
</dbReference>
<keyword evidence="3" id="KW-1185">Reference proteome</keyword>
<gene>
    <name evidence="2" type="ORF">SGM_3575</name>
</gene>
<comment type="caution">
    <text evidence="2">The sequence shown here is derived from an EMBL/GenBank/DDBJ whole genome shotgun (WGS) entry which is preliminary data.</text>
</comment>
<feature type="region of interest" description="Disordered" evidence="1">
    <location>
        <begin position="1"/>
        <end position="28"/>
    </location>
</feature>